<dbReference type="PROSITE" id="PS51257">
    <property type="entry name" value="PROKAR_LIPOPROTEIN"/>
    <property type="match status" value="1"/>
</dbReference>
<dbReference type="AlphaFoldDB" id="A0A511XHP0"/>
<reference evidence="2 3" key="1">
    <citation type="submission" date="2019-07" db="EMBL/GenBank/DDBJ databases">
        <title>Whole genome shotgun sequence of Acetobacter oeni NBRC 105207.</title>
        <authorList>
            <person name="Hosoyama A."/>
            <person name="Uohara A."/>
            <person name="Ohji S."/>
            <person name="Ichikawa N."/>
        </authorList>
    </citation>
    <scope>NUCLEOTIDE SEQUENCE [LARGE SCALE GENOMIC DNA]</scope>
    <source>
        <strain evidence="2 3">NBRC 105207</strain>
    </source>
</reference>
<sequence length="142" mass="15080">MREEKDTLNISITGRPSGRLFLFLVTGILVSACSLAVPERARHDLPGMSRADLVACAGVPDARETLPDGEVLEWKQDNDTQGAIDLKTPLSFELDIGSHGTCHAVARLRDGKVVSLVFTGPSATLLGPDAACGPLVRSCVKK</sequence>
<dbReference type="EMBL" id="BJYG01000006">
    <property type="protein sequence ID" value="GEN62467.1"/>
    <property type="molecule type" value="Genomic_DNA"/>
</dbReference>
<evidence type="ECO:0000313" key="2">
    <source>
        <dbReference type="EMBL" id="GEN62467.1"/>
    </source>
</evidence>
<keyword evidence="1" id="KW-1133">Transmembrane helix</keyword>
<name>A0A511XHP0_9PROT</name>
<comment type="caution">
    <text evidence="2">The sequence shown here is derived from an EMBL/GenBank/DDBJ whole genome shotgun (WGS) entry which is preliminary data.</text>
</comment>
<evidence type="ECO:0008006" key="4">
    <source>
        <dbReference type="Google" id="ProtNLM"/>
    </source>
</evidence>
<accession>A0A511XHP0</accession>
<evidence type="ECO:0000256" key="1">
    <source>
        <dbReference type="SAM" id="Phobius"/>
    </source>
</evidence>
<evidence type="ECO:0000313" key="3">
    <source>
        <dbReference type="Proteomes" id="UP000321746"/>
    </source>
</evidence>
<keyword evidence="1" id="KW-0472">Membrane</keyword>
<proteinExistence type="predicted"/>
<keyword evidence="3" id="KW-1185">Reference proteome</keyword>
<feature type="transmembrane region" description="Helical" evidence="1">
    <location>
        <begin position="20"/>
        <end position="38"/>
    </location>
</feature>
<organism evidence="2 3">
    <name type="scientific">Acetobacter oeni</name>
    <dbReference type="NCBI Taxonomy" id="304077"/>
    <lineage>
        <taxon>Bacteria</taxon>
        <taxon>Pseudomonadati</taxon>
        <taxon>Pseudomonadota</taxon>
        <taxon>Alphaproteobacteria</taxon>
        <taxon>Acetobacterales</taxon>
        <taxon>Acetobacteraceae</taxon>
        <taxon>Acetobacter</taxon>
    </lineage>
</organism>
<dbReference type="Proteomes" id="UP000321746">
    <property type="component" value="Unassembled WGS sequence"/>
</dbReference>
<keyword evidence="1" id="KW-0812">Transmembrane</keyword>
<gene>
    <name evidence="2" type="ORF">AOE01nite_06910</name>
</gene>
<protein>
    <recommendedName>
        <fullName evidence="4">Lipoprotein</fullName>
    </recommendedName>
</protein>